<keyword evidence="1" id="KW-0808">Transferase</keyword>
<feature type="domain" description="MaoC-like" evidence="4">
    <location>
        <begin position="19"/>
        <end position="113"/>
    </location>
</feature>
<protein>
    <submittedName>
        <fullName evidence="5">Bifunctional enoyl-CoA hydratase/phosphate acetyltransferase</fullName>
    </submittedName>
</protein>
<evidence type="ECO:0000256" key="1">
    <source>
        <dbReference type="ARBA" id="ARBA00022679"/>
    </source>
</evidence>
<comment type="caution">
    <text evidence="5">The sequence shown here is derived from an EMBL/GenBank/DDBJ whole genome shotgun (WGS) entry which is preliminary data.</text>
</comment>
<keyword evidence="6" id="KW-1185">Reference proteome</keyword>
<dbReference type="RefSeq" id="WP_284481826.1">
    <property type="nucleotide sequence ID" value="NZ_JASNJD010000011.1"/>
</dbReference>
<dbReference type="PANTHER" id="PTHR43356:SF2">
    <property type="entry name" value="PHOSPHATE ACETYLTRANSFERASE"/>
    <property type="match status" value="1"/>
</dbReference>
<dbReference type="InterPro" id="IPR050500">
    <property type="entry name" value="Phos_Acetyltrans/Butyryltrans"/>
</dbReference>
<dbReference type="InterPro" id="IPR002539">
    <property type="entry name" value="MaoC-like_dom"/>
</dbReference>
<dbReference type="NCBIfam" id="NF008852">
    <property type="entry name" value="PRK11890.1"/>
    <property type="match status" value="1"/>
</dbReference>
<proteinExistence type="predicted"/>
<reference evidence="5 6" key="1">
    <citation type="submission" date="2023-05" db="EMBL/GenBank/DDBJ databases">
        <title>Pseudodonghicola sp. nov.</title>
        <authorList>
            <person name="Huang J."/>
        </authorList>
    </citation>
    <scope>NUCLEOTIDE SEQUENCE [LARGE SCALE GENOMIC DNA]</scope>
    <source>
        <strain evidence="5 6">IC7</strain>
    </source>
</reference>
<keyword evidence="2" id="KW-0012">Acyltransferase</keyword>
<dbReference type="InterPro" id="IPR002505">
    <property type="entry name" value="PTA_PTB"/>
</dbReference>
<organism evidence="5 6">
    <name type="scientific">Pseudodonghicola flavimaris</name>
    <dbReference type="NCBI Taxonomy" id="3050036"/>
    <lineage>
        <taxon>Bacteria</taxon>
        <taxon>Pseudomonadati</taxon>
        <taxon>Pseudomonadota</taxon>
        <taxon>Alphaproteobacteria</taxon>
        <taxon>Rhodobacterales</taxon>
        <taxon>Paracoccaceae</taxon>
        <taxon>Pseudodonghicola</taxon>
    </lineage>
</organism>
<dbReference type="EMBL" id="JASNJD010000011">
    <property type="protein sequence ID" value="MDK3019023.1"/>
    <property type="molecule type" value="Genomic_DNA"/>
</dbReference>
<dbReference type="Gene3D" id="3.40.718.10">
    <property type="entry name" value="Isopropylmalate Dehydrogenase"/>
    <property type="match status" value="1"/>
</dbReference>
<dbReference type="InterPro" id="IPR029069">
    <property type="entry name" value="HotDog_dom_sf"/>
</dbReference>
<dbReference type="Gene3D" id="3.10.129.10">
    <property type="entry name" value="Hotdog Thioesterase"/>
    <property type="match status" value="1"/>
</dbReference>
<dbReference type="Pfam" id="PF01575">
    <property type="entry name" value="MaoC_dehydratas"/>
    <property type="match status" value="1"/>
</dbReference>
<dbReference type="Pfam" id="PF01515">
    <property type="entry name" value="PTA_PTB"/>
    <property type="match status" value="1"/>
</dbReference>
<evidence type="ECO:0000259" key="3">
    <source>
        <dbReference type="Pfam" id="PF01515"/>
    </source>
</evidence>
<dbReference type="SUPFAM" id="SSF53659">
    <property type="entry name" value="Isocitrate/Isopropylmalate dehydrogenase-like"/>
    <property type="match status" value="1"/>
</dbReference>
<evidence type="ECO:0000259" key="4">
    <source>
        <dbReference type="Pfam" id="PF01575"/>
    </source>
</evidence>
<dbReference type="CDD" id="cd03449">
    <property type="entry name" value="R_hydratase"/>
    <property type="match status" value="1"/>
</dbReference>
<feature type="domain" description="Phosphate acetyl/butaryl transferase" evidence="3">
    <location>
        <begin position="240"/>
        <end position="453"/>
    </location>
</feature>
<dbReference type="Proteomes" id="UP001243757">
    <property type="component" value="Unassembled WGS sequence"/>
</dbReference>
<name>A0ABT7F338_9RHOB</name>
<dbReference type="PANTHER" id="PTHR43356">
    <property type="entry name" value="PHOSPHATE ACETYLTRANSFERASE"/>
    <property type="match status" value="1"/>
</dbReference>
<evidence type="ECO:0000313" key="5">
    <source>
        <dbReference type="EMBL" id="MDK3019023.1"/>
    </source>
</evidence>
<dbReference type="NCBIfam" id="NF006045">
    <property type="entry name" value="PRK08190.1"/>
    <property type="match status" value="1"/>
</dbReference>
<gene>
    <name evidence="5" type="ORF">QO033_15165</name>
</gene>
<accession>A0ABT7F338</accession>
<evidence type="ECO:0000313" key="6">
    <source>
        <dbReference type="Proteomes" id="UP001243757"/>
    </source>
</evidence>
<dbReference type="SUPFAM" id="SSF54637">
    <property type="entry name" value="Thioesterase/thiol ester dehydrase-isomerase"/>
    <property type="match status" value="1"/>
</dbReference>
<sequence length="472" mass="49252">MTTPTIQNVPFDQLEIGMEAAHERTLRAEDLFIFANSSGNMNPMHLPEEDGDGDGRPEAVAPGMWIASLISSVLGCELPGPGTLYHSQTLRFIGRAHAGDALTVKVRLTGKGADRLVTFDTWVETTGGSRVLEGEAEVYAPEKAMSFKAGEVPGLTLQRHVHFDRILEMAEPLAAIPTAVVAPEKPDALAGAILAAEHTLIDPVLVGHAERIAEAAAAEGIDLSPYRIVDVRDHALAAQEAVRMVRAREVAALMKGHLHTDVLLHEVVKRDGGLRKGGRKLSHVFVMDVPGLDHLLMVTDAAINIAPDLAAKADIVQNAIDLAHALGIEQPKVGVLSAVEVVNPAIPSTLDAAALSKMAERGQITGGLVDGPLAMDNAVDIGAAATKGIHSLVAGRAEILMAPNLEAGNMLAKELTFLAHAEAGGVVMGAKCPIILTSRADDDKARLVSCAVAALAAHASGMMAAVSGEAGA</sequence>
<evidence type="ECO:0000256" key="2">
    <source>
        <dbReference type="ARBA" id="ARBA00023315"/>
    </source>
</evidence>